<dbReference type="Pfam" id="PF00155">
    <property type="entry name" value="Aminotran_1_2"/>
    <property type="match status" value="1"/>
</dbReference>
<organism evidence="5">
    <name type="scientific">marine sediment metagenome</name>
    <dbReference type="NCBI Taxonomy" id="412755"/>
    <lineage>
        <taxon>unclassified sequences</taxon>
        <taxon>metagenomes</taxon>
        <taxon>ecological metagenomes</taxon>
    </lineage>
</organism>
<comment type="caution">
    <text evidence="5">The sequence shown here is derived from an EMBL/GenBank/DDBJ whole genome shotgun (WGS) entry which is preliminary data.</text>
</comment>
<keyword evidence="2" id="KW-0808">Transferase</keyword>
<protein>
    <recommendedName>
        <fullName evidence="4">Aminotransferase class I/classII large domain-containing protein</fullName>
    </recommendedName>
</protein>
<dbReference type="InterPro" id="IPR004839">
    <property type="entry name" value="Aminotransferase_I/II_large"/>
</dbReference>
<feature type="domain" description="Aminotransferase class I/classII large" evidence="4">
    <location>
        <begin position="14"/>
        <end position="234"/>
    </location>
</feature>
<keyword evidence="1" id="KW-0032">Aminotransferase</keyword>
<accession>X1EUA0</accession>
<reference evidence="5" key="1">
    <citation type="journal article" date="2014" name="Front. Microbiol.">
        <title>High frequency of phylogenetically diverse reductive dehalogenase-homologous genes in deep subseafloor sedimentary metagenomes.</title>
        <authorList>
            <person name="Kawai M."/>
            <person name="Futagami T."/>
            <person name="Toyoda A."/>
            <person name="Takaki Y."/>
            <person name="Nishi S."/>
            <person name="Hori S."/>
            <person name="Arai W."/>
            <person name="Tsubouchi T."/>
            <person name="Morono Y."/>
            <person name="Uchiyama I."/>
            <person name="Ito T."/>
            <person name="Fujiyama A."/>
            <person name="Inagaki F."/>
            <person name="Takami H."/>
        </authorList>
    </citation>
    <scope>NUCLEOTIDE SEQUENCE</scope>
    <source>
        <strain evidence="5">Expedition CK06-06</strain>
    </source>
</reference>
<dbReference type="PANTHER" id="PTHR43643:SF3">
    <property type="entry name" value="HISTIDINOL-PHOSPHATE AMINOTRANSFERASE"/>
    <property type="match status" value="1"/>
</dbReference>
<evidence type="ECO:0000256" key="2">
    <source>
        <dbReference type="ARBA" id="ARBA00022679"/>
    </source>
</evidence>
<dbReference type="InterPro" id="IPR015424">
    <property type="entry name" value="PyrdxlP-dep_Trfase"/>
</dbReference>
<dbReference type="SUPFAM" id="SSF53383">
    <property type="entry name" value="PLP-dependent transferases"/>
    <property type="match status" value="1"/>
</dbReference>
<evidence type="ECO:0000313" key="5">
    <source>
        <dbReference type="EMBL" id="GAH12213.1"/>
    </source>
</evidence>
<feature type="non-terminal residue" evidence="5">
    <location>
        <position position="1"/>
    </location>
</feature>
<dbReference type="Gene3D" id="3.40.640.10">
    <property type="entry name" value="Type I PLP-dependent aspartate aminotransferase-like (Major domain)"/>
    <property type="match status" value="1"/>
</dbReference>
<evidence type="ECO:0000256" key="1">
    <source>
        <dbReference type="ARBA" id="ARBA00022576"/>
    </source>
</evidence>
<keyword evidence="3" id="KW-0663">Pyridoxal phosphate</keyword>
<dbReference type="InterPro" id="IPR015421">
    <property type="entry name" value="PyrdxlP-dep_Trfase_major"/>
</dbReference>
<proteinExistence type="predicted"/>
<dbReference type="GO" id="GO:0008483">
    <property type="term" value="F:transaminase activity"/>
    <property type="evidence" value="ECO:0007669"/>
    <property type="project" value="UniProtKB-KW"/>
</dbReference>
<dbReference type="InterPro" id="IPR050106">
    <property type="entry name" value="HistidinolP_aminotransfase"/>
</dbReference>
<dbReference type="PANTHER" id="PTHR43643">
    <property type="entry name" value="HISTIDINOL-PHOSPHATE AMINOTRANSFERASE 2"/>
    <property type="match status" value="1"/>
</dbReference>
<evidence type="ECO:0000259" key="4">
    <source>
        <dbReference type="Pfam" id="PF00155"/>
    </source>
</evidence>
<dbReference type="EMBL" id="BART01029919">
    <property type="protein sequence ID" value="GAH12213.1"/>
    <property type="molecule type" value="Genomic_DNA"/>
</dbReference>
<evidence type="ECO:0000256" key="3">
    <source>
        <dbReference type="ARBA" id="ARBA00022898"/>
    </source>
</evidence>
<dbReference type="AlphaFoldDB" id="X1EUA0"/>
<sequence length="254" mass="28427">KPIEEVKRELGLKEVIKLASNETSVGPSPLAVEAIKKEVENINLYPEGSSRLLRERLAKKLKINEEMVIIGNGADNIIDLVGMAFINEGDEVIMGEITFPAYETITKIMGGKVISVKLKDYTYNLEEITRRINEKTKIIFICNPNNPTGTMVTREEVANFMGKVPEDVIVVFDEAYYDYPEDKNYPSSLSYVLDGKNIIIIRTFSKIAGIAGVRVGYGIAKLELIGYLRRVVNPEVKNILLGSDSFLHDRVQKA</sequence>
<dbReference type="CDD" id="cd00609">
    <property type="entry name" value="AAT_like"/>
    <property type="match status" value="1"/>
</dbReference>
<gene>
    <name evidence="5" type="ORF">S01H4_52381</name>
</gene>
<name>X1EUA0_9ZZZZ</name>
<dbReference type="GO" id="GO:0030170">
    <property type="term" value="F:pyridoxal phosphate binding"/>
    <property type="evidence" value="ECO:0007669"/>
    <property type="project" value="InterPro"/>
</dbReference>